<dbReference type="PANTHER" id="PTHR38663:SF1">
    <property type="entry name" value="L-ORNITHINE N(5)-MONOOXYGENASE"/>
    <property type="match status" value="1"/>
</dbReference>
<organism evidence="3">
    <name type="scientific">Chaetoceros debilis</name>
    <dbReference type="NCBI Taxonomy" id="122233"/>
    <lineage>
        <taxon>Eukaryota</taxon>
        <taxon>Sar</taxon>
        <taxon>Stramenopiles</taxon>
        <taxon>Ochrophyta</taxon>
        <taxon>Bacillariophyta</taxon>
        <taxon>Coscinodiscophyceae</taxon>
        <taxon>Chaetocerotophycidae</taxon>
        <taxon>Chaetocerotales</taxon>
        <taxon>Chaetocerotaceae</taxon>
        <taxon>Chaetoceros</taxon>
    </lineage>
</organism>
<reference evidence="3" key="1">
    <citation type="submission" date="2021-01" db="EMBL/GenBank/DDBJ databases">
        <authorList>
            <person name="Corre E."/>
            <person name="Pelletier E."/>
            <person name="Niang G."/>
            <person name="Scheremetjew M."/>
            <person name="Finn R."/>
            <person name="Kale V."/>
            <person name="Holt S."/>
            <person name="Cochrane G."/>
            <person name="Meng A."/>
            <person name="Brown T."/>
            <person name="Cohen L."/>
        </authorList>
    </citation>
    <scope>NUCLEOTIDE SEQUENCE</scope>
    <source>
        <strain evidence="3">MM31A-1</strain>
    </source>
</reference>
<feature type="region of interest" description="Disordered" evidence="1">
    <location>
        <begin position="345"/>
        <end position="364"/>
    </location>
</feature>
<accession>A0A7S3QJF3</accession>
<feature type="compositionally biased region" description="Polar residues" evidence="1">
    <location>
        <begin position="182"/>
        <end position="195"/>
    </location>
</feature>
<evidence type="ECO:0008006" key="4">
    <source>
        <dbReference type="Google" id="ProtNLM"/>
    </source>
</evidence>
<feature type="compositionally biased region" description="Low complexity" evidence="1">
    <location>
        <begin position="345"/>
        <end position="355"/>
    </location>
</feature>
<evidence type="ECO:0000256" key="1">
    <source>
        <dbReference type="SAM" id="MobiDB-lite"/>
    </source>
</evidence>
<dbReference type="AlphaFoldDB" id="A0A7S3QJF3"/>
<proteinExistence type="predicted"/>
<evidence type="ECO:0000256" key="2">
    <source>
        <dbReference type="SAM" id="SignalP"/>
    </source>
</evidence>
<keyword evidence="2" id="KW-0732">Signal</keyword>
<sequence length="622" mass="68445">MTSMSLSWTMLVLLSTCSRVTSFTAFPHNSINSNANAIASAKTRSSPRSSYGKCARFYGALNGHSESQNIVLDDNTVHTNINDSSNTNTSSNIKPIHVPWLIVGGGIHGVHIAARLLGSEGKGAGINPDDLCIIDGNQHLLQMWKSRTANTGMKYLRSSAGYHLDIEENSLRRMRHLTVGEQNGEQEVSNTSSVEVKTRKGRKRRKMNKHKANKTKMGTKASQEQIFSNDYERPRLDIFNQHCDAVIEKYELDRLHRQGFVTAIDPCGSDDHVRLEVTMASSDNGTGTGTGTSSEENANKVVYTAEHIVLALGNDDPSYAEWVNKEDIESGLVRHLLDDVHFTSSSSSGFGFTDSKSSRDDNHSTIKTKTKTVIVGGGISAVHKALELANASKSTGNTSSPSQEIHLISRHPLREQQFDTHQDWMMDKAAAKRSLDGGGFGVPKRQRQFSQSSCFKERRQIIANQRVPGTVTPAVNRGEHGLRYAIENGHIQWHQAEILEKKILLLEEHQKTCPHEDSRDCNTCMELSLSNGEKIEVDEILLATGFGKKPPGGKIIEEDLIRNAGLKVSEFCGYPIVDENLCWHPRIFVAGALAELELGPSARNIAGARLAAERILEAASTQ</sequence>
<name>A0A7S3QJF3_9STRA</name>
<feature type="chain" id="PRO_5031244408" description="L-ornithine N(5)-monooxygenase" evidence="2">
    <location>
        <begin position="23"/>
        <end position="622"/>
    </location>
</feature>
<dbReference type="SUPFAM" id="SSF51905">
    <property type="entry name" value="FAD/NAD(P)-binding domain"/>
    <property type="match status" value="2"/>
</dbReference>
<protein>
    <recommendedName>
        <fullName evidence="4">L-ornithine N(5)-monooxygenase</fullName>
    </recommendedName>
</protein>
<dbReference type="EMBL" id="HBIO01031654">
    <property type="protein sequence ID" value="CAE0479403.1"/>
    <property type="molecule type" value="Transcribed_RNA"/>
</dbReference>
<feature type="compositionally biased region" description="Basic residues" evidence="1">
    <location>
        <begin position="199"/>
        <end position="214"/>
    </location>
</feature>
<evidence type="ECO:0000313" key="3">
    <source>
        <dbReference type="EMBL" id="CAE0479403.1"/>
    </source>
</evidence>
<dbReference type="Gene3D" id="3.50.50.60">
    <property type="entry name" value="FAD/NAD(P)-binding domain"/>
    <property type="match status" value="1"/>
</dbReference>
<gene>
    <name evidence="3" type="ORF">CDEB00056_LOCUS24257</name>
</gene>
<dbReference type="InterPro" id="IPR036188">
    <property type="entry name" value="FAD/NAD-bd_sf"/>
</dbReference>
<dbReference type="PANTHER" id="PTHR38663">
    <property type="match status" value="1"/>
</dbReference>
<feature type="region of interest" description="Disordered" evidence="1">
    <location>
        <begin position="182"/>
        <end position="224"/>
    </location>
</feature>
<feature type="signal peptide" evidence="2">
    <location>
        <begin position="1"/>
        <end position="22"/>
    </location>
</feature>